<dbReference type="RefSeq" id="WP_253648919.1">
    <property type="nucleotide sequence ID" value="NZ_BAAAMO010000001.1"/>
</dbReference>
<dbReference type="Gene3D" id="1.10.275.10">
    <property type="entry name" value="Fumarase/aspartase (N-terminal domain)"/>
    <property type="match status" value="1"/>
</dbReference>
<dbReference type="Gene3D" id="1.10.40.30">
    <property type="entry name" value="Fumarase/aspartase (C-terminal domain)"/>
    <property type="match status" value="1"/>
</dbReference>
<dbReference type="Proteomes" id="UP001597068">
    <property type="component" value="Unassembled WGS sequence"/>
</dbReference>
<evidence type="ECO:0000313" key="4">
    <source>
        <dbReference type="EMBL" id="MFD0927532.1"/>
    </source>
</evidence>
<dbReference type="PANTHER" id="PTHR43172:SF2">
    <property type="entry name" value="ADENYLOSUCCINATE LYASE C-TERMINAL DOMAIN-CONTAINING PROTEIN"/>
    <property type="match status" value="1"/>
</dbReference>
<dbReference type="InterPro" id="IPR022761">
    <property type="entry name" value="Fumarate_lyase_N"/>
</dbReference>
<dbReference type="PANTHER" id="PTHR43172">
    <property type="entry name" value="ADENYLOSUCCINATE LYASE"/>
    <property type="match status" value="1"/>
</dbReference>
<dbReference type="SUPFAM" id="SSF48557">
    <property type="entry name" value="L-aspartase-like"/>
    <property type="match status" value="1"/>
</dbReference>
<evidence type="ECO:0000256" key="2">
    <source>
        <dbReference type="ARBA" id="ARBA00034772"/>
    </source>
</evidence>
<dbReference type="CDD" id="cd01597">
    <property type="entry name" value="pCLME"/>
    <property type="match status" value="1"/>
</dbReference>
<dbReference type="GO" id="GO:0016829">
    <property type="term" value="F:lyase activity"/>
    <property type="evidence" value="ECO:0007669"/>
    <property type="project" value="UniProtKB-KW"/>
</dbReference>
<dbReference type="Pfam" id="PF10397">
    <property type="entry name" value="ADSL_C"/>
    <property type="match status" value="1"/>
</dbReference>
<comment type="caution">
    <text evidence="4">The sequence shown here is derived from an EMBL/GenBank/DDBJ whole genome shotgun (WGS) entry which is preliminary data.</text>
</comment>
<dbReference type="InterPro" id="IPR000362">
    <property type="entry name" value="Fumarate_lyase_fam"/>
</dbReference>
<dbReference type="Pfam" id="PF00206">
    <property type="entry name" value="Lyase_1"/>
    <property type="match status" value="1"/>
</dbReference>
<dbReference type="InterPro" id="IPR008948">
    <property type="entry name" value="L-Aspartase-like"/>
</dbReference>
<dbReference type="InterPro" id="IPR024083">
    <property type="entry name" value="Fumarase/histidase_N"/>
</dbReference>
<evidence type="ECO:0000256" key="1">
    <source>
        <dbReference type="ARBA" id="ARBA00023239"/>
    </source>
</evidence>
<gene>
    <name evidence="4" type="ORF">ACFQ04_17465</name>
</gene>
<organism evidence="4 5">
    <name type="scientific">Williamsia deligens</name>
    <dbReference type="NCBI Taxonomy" id="321325"/>
    <lineage>
        <taxon>Bacteria</taxon>
        <taxon>Bacillati</taxon>
        <taxon>Actinomycetota</taxon>
        <taxon>Actinomycetes</taxon>
        <taxon>Mycobacteriales</taxon>
        <taxon>Nocardiaceae</taxon>
        <taxon>Williamsia</taxon>
    </lineage>
</organism>
<keyword evidence="5" id="KW-1185">Reference proteome</keyword>
<comment type="similarity">
    <text evidence="2">Belongs to the class-II fumarase/aspartase family.</text>
</comment>
<dbReference type="InterPro" id="IPR019468">
    <property type="entry name" value="AdenyloSucc_lyase_C"/>
</dbReference>
<proteinExistence type="inferred from homology"/>
<sequence>MTENTILNPIYAGRPIALLTSDSAWLDAMLEAEIGLAAAQAQLGIIPTAARIDIETGARAHHFDLGRIAVAAQGAANPVVAFVDELTTAVAAIDADSANYVHRGATSQDILDTAAMLIASRALQLIVEDLTDTARSLAQLARAHRTTPAAARTLAMHAVPTTFGAKCATWLAGVLHARTRCIRVRESLPVQLGGAAGTLASYLQAADQSPATDYNHDTLWVHLTNHYADAVELRPAPMPWHTTRTPLADIAAALNVTAGALGKIAVDVISLARTEVAEVREPAAPGRGASSTMPQKRNPAMSALIRAAATQIPSHTAVLFTSMVAEDERPAGAWHAEWDSLRCALRLAGGATATAAELTAGLETDPDQMARNLEMTGGQIVTERLSAALATHLGKKTTKELLTRAAFAAQRNRTSLDHEILATPDLRDAWSDTQLRELLDPTHYLGAAPFIVDRALELFANSSAAHQIATQASVTEHDGAVAARA</sequence>
<accession>A0ABW3GBU6</accession>
<evidence type="ECO:0000313" key="5">
    <source>
        <dbReference type="Proteomes" id="UP001597068"/>
    </source>
</evidence>
<feature type="domain" description="Adenylosuccinate lyase C-terminal" evidence="3">
    <location>
        <begin position="377"/>
        <end position="456"/>
    </location>
</feature>
<evidence type="ECO:0000259" key="3">
    <source>
        <dbReference type="SMART" id="SM00998"/>
    </source>
</evidence>
<dbReference type="EMBL" id="JBHTIL010000006">
    <property type="protein sequence ID" value="MFD0927532.1"/>
    <property type="molecule type" value="Genomic_DNA"/>
</dbReference>
<dbReference type="SMART" id="SM00998">
    <property type="entry name" value="ADSL_C"/>
    <property type="match status" value="1"/>
</dbReference>
<dbReference type="Gene3D" id="1.20.200.10">
    <property type="entry name" value="Fumarase/aspartase (Central domain)"/>
    <property type="match status" value="1"/>
</dbReference>
<reference evidence="5" key="1">
    <citation type="journal article" date="2019" name="Int. J. Syst. Evol. Microbiol.">
        <title>The Global Catalogue of Microorganisms (GCM) 10K type strain sequencing project: providing services to taxonomists for standard genome sequencing and annotation.</title>
        <authorList>
            <consortium name="The Broad Institute Genomics Platform"/>
            <consortium name="The Broad Institute Genome Sequencing Center for Infectious Disease"/>
            <person name="Wu L."/>
            <person name="Ma J."/>
        </authorList>
    </citation>
    <scope>NUCLEOTIDE SEQUENCE [LARGE SCALE GENOMIC DNA]</scope>
    <source>
        <strain evidence="5">CCUG 50873</strain>
    </source>
</reference>
<name>A0ABW3GBU6_9NOCA</name>
<dbReference type="PRINTS" id="PR00149">
    <property type="entry name" value="FUMRATELYASE"/>
</dbReference>
<protein>
    <submittedName>
        <fullName evidence="4">Adenylosuccinate lyase family protein</fullName>
    </submittedName>
</protein>
<keyword evidence="1 4" id="KW-0456">Lyase</keyword>